<name>A0ABQ8K8J5_9APHY</name>
<organism evidence="2 3">
    <name type="scientific">Rhodofomes roseus</name>
    <dbReference type="NCBI Taxonomy" id="34475"/>
    <lineage>
        <taxon>Eukaryota</taxon>
        <taxon>Fungi</taxon>
        <taxon>Dikarya</taxon>
        <taxon>Basidiomycota</taxon>
        <taxon>Agaricomycotina</taxon>
        <taxon>Agaricomycetes</taxon>
        <taxon>Polyporales</taxon>
        <taxon>Rhodofomes</taxon>
    </lineage>
</organism>
<evidence type="ECO:0000313" key="3">
    <source>
        <dbReference type="Proteomes" id="UP000814176"/>
    </source>
</evidence>
<feature type="compositionally biased region" description="Polar residues" evidence="1">
    <location>
        <begin position="51"/>
        <end position="65"/>
    </location>
</feature>
<evidence type="ECO:0000313" key="2">
    <source>
        <dbReference type="EMBL" id="KAH9833160.1"/>
    </source>
</evidence>
<feature type="compositionally biased region" description="Basic and acidic residues" evidence="1">
    <location>
        <begin position="78"/>
        <end position="92"/>
    </location>
</feature>
<gene>
    <name evidence="2" type="ORF">C8Q71DRAFT_192440</name>
</gene>
<sequence length="234" mass="25922">MRRRSPRSQLLSSEDFPSRVLATCLYVARCSSASTNIRTTYAGRYSALDGGNSSEPSNTVTQRTPSSHDDTGSPPPRTDMDLRPPSARDPRRPASLRLLRSARLAGWTPGCHGARSGWPSLGTCAVPLLELPARHHSNSSAKVRRRRVVADVLECRCSPIWEWAAGRWWRDCARRGAHRAIRARVSWAADHRHWTCTFDPGHACLAQAPLRRTRRVSTARTTGPRIVTVARGGT</sequence>
<comment type="caution">
    <text evidence="2">The sequence shown here is derived from an EMBL/GenBank/DDBJ whole genome shotgun (WGS) entry which is preliminary data.</text>
</comment>
<proteinExistence type="predicted"/>
<dbReference type="GeneID" id="71997614"/>
<dbReference type="RefSeq" id="XP_047775926.1">
    <property type="nucleotide sequence ID" value="XM_047916882.1"/>
</dbReference>
<evidence type="ECO:0000256" key="1">
    <source>
        <dbReference type="SAM" id="MobiDB-lite"/>
    </source>
</evidence>
<reference evidence="2 3" key="1">
    <citation type="journal article" date="2021" name="Environ. Microbiol.">
        <title>Gene family expansions and transcriptome signatures uncover fungal adaptations to wood decay.</title>
        <authorList>
            <person name="Hage H."/>
            <person name="Miyauchi S."/>
            <person name="Viragh M."/>
            <person name="Drula E."/>
            <person name="Min B."/>
            <person name="Chaduli D."/>
            <person name="Navarro D."/>
            <person name="Favel A."/>
            <person name="Norest M."/>
            <person name="Lesage-Meessen L."/>
            <person name="Balint B."/>
            <person name="Merenyi Z."/>
            <person name="de Eugenio L."/>
            <person name="Morin E."/>
            <person name="Martinez A.T."/>
            <person name="Baldrian P."/>
            <person name="Stursova M."/>
            <person name="Martinez M.J."/>
            <person name="Novotny C."/>
            <person name="Magnuson J.K."/>
            <person name="Spatafora J.W."/>
            <person name="Maurice S."/>
            <person name="Pangilinan J."/>
            <person name="Andreopoulos W."/>
            <person name="LaButti K."/>
            <person name="Hundley H."/>
            <person name="Na H."/>
            <person name="Kuo A."/>
            <person name="Barry K."/>
            <person name="Lipzen A."/>
            <person name="Henrissat B."/>
            <person name="Riley R."/>
            <person name="Ahrendt S."/>
            <person name="Nagy L.G."/>
            <person name="Grigoriev I.V."/>
            <person name="Martin F."/>
            <person name="Rosso M.N."/>
        </authorList>
    </citation>
    <scope>NUCLEOTIDE SEQUENCE [LARGE SCALE GENOMIC DNA]</scope>
    <source>
        <strain evidence="2 3">CIRM-BRFM 1785</strain>
    </source>
</reference>
<keyword evidence="3" id="KW-1185">Reference proteome</keyword>
<dbReference type="EMBL" id="JADCUA010000019">
    <property type="protein sequence ID" value="KAH9833160.1"/>
    <property type="molecule type" value="Genomic_DNA"/>
</dbReference>
<accession>A0ABQ8K8J5</accession>
<feature type="region of interest" description="Disordered" evidence="1">
    <location>
        <begin position="48"/>
        <end position="94"/>
    </location>
</feature>
<dbReference type="Proteomes" id="UP000814176">
    <property type="component" value="Unassembled WGS sequence"/>
</dbReference>
<protein>
    <submittedName>
        <fullName evidence="2">Uncharacterized protein</fullName>
    </submittedName>
</protein>